<accession>A0AAJ7X4H2</accession>
<gene>
    <name evidence="9" type="primary">LOC116948411</name>
</gene>
<dbReference type="SMART" id="SM00293">
    <property type="entry name" value="PWWP"/>
    <property type="match status" value="1"/>
</dbReference>
<proteinExistence type="predicted"/>
<evidence type="ECO:0000256" key="2">
    <source>
        <dbReference type="ARBA" id="ARBA00022771"/>
    </source>
</evidence>
<dbReference type="PANTHER" id="PTHR15999">
    <property type="entry name" value="ZINC FINGER CW-TYPE PWWP DOMAIN PROTEIN 1"/>
    <property type="match status" value="1"/>
</dbReference>
<dbReference type="Gene3D" id="3.30.40.100">
    <property type="match status" value="1"/>
</dbReference>
<dbReference type="GO" id="GO:0005634">
    <property type="term" value="C:nucleus"/>
    <property type="evidence" value="ECO:0007669"/>
    <property type="project" value="TreeGrafter"/>
</dbReference>
<protein>
    <submittedName>
        <fullName evidence="9">Uncharacterized protein LOC116948411 isoform X2</fullName>
    </submittedName>
</protein>
<dbReference type="SUPFAM" id="SSF63748">
    <property type="entry name" value="Tudor/PWWP/MBT"/>
    <property type="match status" value="1"/>
</dbReference>
<feature type="region of interest" description="Disordered" evidence="5">
    <location>
        <begin position="394"/>
        <end position="413"/>
    </location>
</feature>
<dbReference type="PROSITE" id="PS50812">
    <property type="entry name" value="PWWP"/>
    <property type="match status" value="1"/>
</dbReference>
<dbReference type="RefSeq" id="XP_032820956.1">
    <property type="nucleotide sequence ID" value="XM_032965065.1"/>
</dbReference>
<dbReference type="Proteomes" id="UP001318040">
    <property type="component" value="Chromosome 2"/>
</dbReference>
<evidence type="ECO:0000313" key="9">
    <source>
        <dbReference type="RefSeq" id="XP_032820956.1"/>
    </source>
</evidence>
<keyword evidence="4" id="KW-0802">TPR repeat</keyword>
<evidence type="ECO:0000259" key="6">
    <source>
        <dbReference type="PROSITE" id="PS50812"/>
    </source>
</evidence>
<evidence type="ECO:0000256" key="4">
    <source>
        <dbReference type="PROSITE-ProRule" id="PRU00339"/>
    </source>
</evidence>
<dbReference type="InterPro" id="IPR000313">
    <property type="entry name" value="PWWP_dom"/>
</dbReference>
<feature type="compositionally biased region" description="Acidic residues" evidence="5">
    <location>
        <begin position="759"/>
        <end position="790"/>
    </location>
</feature>
<evidence type="ECO:0000256" key="5">
    <source>
        <dbReference type="SAM" id="MobiDB-lite"/>
    </source>
</evidence>
<dbReference type="PROSITE" id="PS51050">
    <property type="entry name" value="ZF_CW"/>
    <property type="match status" value="1"/>
</dbReference>
<dbReference type="InterPro" id="IPR011124">
    <property type="entry name" value="Znf_CW"/>
</dbReference>
<dbReference type="Pfam" id="PF07496">
    <property type="entry name" value="zf-CW"/>
    <property type="match status" value="1"/>
</dbReference>
<dbReference type="CDD" id="cd24142">
    <property type="entry name" value="ACL4-like"/>
    <property type="match status" value="1"/>
</dbReference>
<dbReference type="GO" id="GO:0008270">
    <property type="term" value="F:zinc ion binding"/>
    <property type="evidence" value="ECO:0007669"/>
    <property type="project" value="UniProtKB-KW"/>
</dbReference>
<dbReference type="PANTHER" id="PTHR15999:SF2">
    <property type="entry name" value="ZINC FINGER CW-TYPE PWWP DOMAIN PROTEIN 1"/>
    <property type="match status" value="1"/>
</dbReference>
<dbReference type="Pfam" id="PF00855">
    <property type="entry name" value="PWWP"/>
    <property type="match status" value="1"/>
</dbReference>
<keyword evidence="8" id="KW-1185">Reference proteome</keyword>
<dbReference type="PROSITE" id="PS50005">
    <property type="entry name" value="TPR"/>
    <property type="match status" value="1"/>
</dbReference>
<feature type="compositionally biased region" description="Basic residues" evidence="5">
    <location>
        <begin position="336"/>
        <end position="348"/>
    </location>
</feature>
<dbReference type="AlphaFoldDB" id="A0AAJ7X4H2"/>
<dbReference type="Gene3D" id="2.30.30.140">
    <property type="match status" value="1"/>
</dbReference>
<keyword evidence="1" id="KW-0479">Metal-binding</keyword>
<name>A0AAJ7X4H2_PETMA</name>
<keyword evidence="2" id="KW-0863">Zinc-finger</keyword>
<dbReference type="SUPFAM" id="SSF48452">
    <property type="entry name" value="TPR-like"/>
    <property type="match status" value="1"/>
</dbReference>
<dbReference type="InterPro" id="IPR042778">
    <property type="entry name" value="ZCWPW1/ZCWPW2"/>
</dbReference>
<feature type="compositionally biased region" description="Polar residues" evidence="5">
    <location>
        <begin position="401"/>
        <end position="412"/>
    </location>
</feature>
<dbReference type="InterPro" id="IPR019734">
    <property type="entry name" value="TPR_rpt"/>
</dbReference>
<evidence type="ECO:0000259" key="7">
    <source>
        <dbReference type="PROSITE" id="PS51050"/>
    </source>
</evidence>
<dbReference type="CDD" id="cd20145">
    <property type="entry name" value="PWWP_ZCWPW1"/>
    <property type="match status" value="1"/>
</dbReference>
<feature type="domain" description="PWWP" evidence="6">
    <location>
        <begin position="171"/>
        <end position="235"/>
    </location>
</feature>
<evidence type="ECO:0000313" key="8">
    <source>
        <dbReference type="Proteomes" id="UP001318040"/>
    </source>
</evidence>
<evidence type="ECO:0000256" key="1">
    <source>
        <dbReference type="ARBA" id="ARBA00022723"/>
    </source>
</evidence>
<feature type="region of interest" description="Disordered" evidence="5">
    <location>
        <begin position="287"/>
        <end position="359"/>
    </location>
</feature>
<organism evidence="8 9">
    <name type="scientific">Petromyzon marinus</name>
    <name type="common">Sea lamprey</name>
    <dbReference type="NCBI Taxonomy" id="7757"/>
    <lineage>
        <taxon>Eukaryota</taxon>
        <taxon>Metazoa</taxon>
        <taxon>Chordata</taxon>
        <taxon>Craniata</taxon>
        <taxon>Vertebrata</taxon>
        <taxon>Cyclostomata</taxon>
        <taxon>Hyperoartia</taxon>
        <taxon>Petromyzontiformes</taxon>
        <taxon>Petromyzontidae</taxon>
        <taxon>Petromyzon</taxon>
    </lineage>
</organism>
<keyword evidence="3" id="KW-0862">Zinc</keyword>
<feature type="repeat" description="TPR" evidence="4">
    <location>
        <begin position="469"/>
        <end position="502"/>
    </location>
</feature>
<sequence>MEKTLSCVGLTNSQYEDIFKAAINGDQKEVATDDPVLDGTTVVVEANPKADFETDEAKLCTAALKVDHSESSKRKQKKSKAERLNISDALFKRNATPKLKNCDMKEYGYEIWVQCSNQACSKWRRLHNASDTSVLVDVWTCDMNKDTMYNSCSTAEEDCSYESDVETDLQPGSLVWAKQFGYPWWPGMVENDPETEKYFLASKKKGVMKYHVTFFDNVSSRSWIPTYFIKPFENSMENMFSTKGQNGRYFTKRIADAVRKANCATKMSMQKRLDEFGFSETYNQDAEMEYKDTDSSQDSEGELSRKRKTSKELNQKAKRGKKTAKESTEEEEPCKKPPRKRDTFKKKGVPADLEKGNKEKTFGEKVTTLQFPSAKATSVDVKFVMSKLENEAPDGVDIAMNSGNNRPPQQMSTRERLQYKVKQKGKKRDESKYTVEQLLEKAGECADSCNVELAAMFCQRALEMEPDHLQGLDMAGSLQAELGNVDKAQHCLLRAVELSPDEGHAKYMYLGQLSTGADAVGFFSKGVEIMARTLQAQPAQASAASLDDGAEVTPRDVSAAYCSIAEIYLTDLCMEEGSSERCKQTLGQALEADSSNPEALQLMASYLFSTEQPQEGKVYLLQSLSAWLPSRQQGQEAENRTEAPDDATEMLAQLPPYESRISTAKLLSEVEEYELASDVLEGLLEEDDEVVQVWYLLGWVSYLQAKCAPPDEAAGQQDSARTCLHKAKKLAAKLGCDDEAMMAHVEEVMAELGPGDGPPDSEDDDAAPMEDGVDDEEELLQSSDEEEVTKEDEHMEQ</sequence>
<evidence type="ECO:0000256" key="3">
    <source>
        <dbReference type="ARBA" id="ARBA00022833"/>
    </source>
</evidence>
<feature type="domain" description="CW-type" evidence="7">
    <location>
        <begin position="106"/>
        <end position="160"/>
    </location>
</feature>
<dbReference type="InterPro" id="IPR011990">
    <property type="entry name" value="TPR-like_helical_dom_sf"/>
</dbReference>
<feature type="region of interest" description="Disordered" evidence="5">
    <location>
        <begin position="748"/>
        <end position="797"/>
    </location>
</feature>
<reference evidence="9" key="1">
    <citation type="submission" date="2025-08" db="UniProtKB">
        <authorList>
            <consortium name="RefSeq"/>
        </authorList>
    </citation>
    <scope>IDENTIFICATION</scope>
    <source>
        <tissue evidence="9">Sperm</tissue>
    </source>
</reference>
<dbReference type="Gene3D" id="1.25.40.10">
    <property type="entry name" value="Tetratricopeptide repeat domain"/>
    <property type="match status" value="2"/>
</dbReference>